<feature type="compositionally biased region" description="Low complexity" evidence="2">
    <location>
        <begin position="197"/>
        <end position="220"/>
    </location>
</feature>
<feature type="region of interest" description="Disordered" evidence="2">
    <location>
        <begin position="1"/>
        <end position="86"/>
    </location>
</feature>
<accession>A0A8J5F563</accession>
<dbReference type="InterPro" id="IPR001969">
    <property type="entry name" value="Aspartic_peptidase_AS"/>
</dbReference>
<feature type="compositionally biased region" description="Basic and acidic residues" evidence="2">
    <location>
        <begin position="13"/>
        <end position="25"/>
    </location>
</feature>
<evidence type="ECO:0000313" key="4">
    <source>
        <dbReference type="EMBL" id="KAG6479236.1"/>
    </source>
</evidence>
<reference evidence="4 5" key="1">
    <citation type="submission" date="2020-08" db="EMBL/GenBank/DDBJ databases">
        <title>Plant Genome Project.</title>
        <authorList>
            <person name="Zhang R.-G."/>
        </authorList>
    </citation>
    <scope>NUCLEOTIDE SEQUENCE [LARGE SCALE GENOMIC DNA]</scope>
    <source>
        <tissue evidence="4">Rhizome</tissue>
    </source>
</reference>
<dbReference type="Proteomes" id="UP000734854">
    <property type="component" value="Unassembled WGS sequence"/>
</dbReference>
<dbReference type="InterPro" id="IPR032567">
    <property type="entry name" value="RTL1-rel"/>
</dbReference>
<name>A0A8J5F563_ZINOF</name>
<evidence type="ECO:0000313" key="5">
    <source>
        <dbReference type="Proteomes" id="UP000734854"/>
    </source>
</evidence>
<sequence>MMMRTNGNPVRAKAPERSRLRDKAPEGPQYQISIFGHDPVTRVADAPPPGMPPKRVYQRHKEDGRDGGEREERHAAPDPPSPLPDAATRILEGMARLLEQHTGNAHRGQQEDVYVQFRRMDPKDFAGTTDPFVAEGWIRSLEVIFRYMDMADRDRVRCVIYLLKDDASLWWEGAEKGDLGGVQEDLLRKRKRPPPQQQQQQNKKSYTGPQKGQGQLKPQGSAKQQPQGVATSKTEEKPLCKECNCQHYGQCLWGTYKCFKCGEDGHKAKECPKLQEPVTGRVFVMHAKKAEPDTTLVTGRISIASVTTYALLDSGATHSFISETFVKRLGILPKDMGNESHQTL</sequence>
<feature type="compositionally biased region" description="Polar residues" evidence="2">
    <location>
        <begin position="221"/>
        <end position="230"/>
    </location>
</feature>
<dbReference type="CDD" id="cd00303">
    <property type="entry name" value="retropepsin_like"/>
    <property type="match status" value="1"/>
</dbReference>
<dbReference type="SMART" id="SM00343">
    <property type="entry name" value="ZnF_C2HC"/>
    <property type="match status" value="1"/>
</dbReference>
<keyword evidence="1" id="KW-0862">Zinc</keyword>
<comment type="caution">
    <text evidence="4">The sequence shown here is derived from an EMBL/GenBank/DDBJ whole genome shotgun (WGS) entry which is preliminary data.</text>
</comment>
<evidence type="ECO:0000259" key="3">
    <source>
        <dbReference type="PROSITE" id="PS50158"/>
    </source>
</evidence>
<dbReference type="GO" id="GO:0004190">
    <property type="term" value="F:aspartic-type endopeptidase activity"/>
    <property type="evidence" value="ECO:0007669"/>
    <property type="project" value="InterPro"/>
</dbReference>
<keyword evidence="1" id="KW-0479">Metal-binding</keyword>
<dbReference type="PROSITE" id="PS50158">
    <property type="entry name" value="ZF_CCHC"/>
    <property type="match status" value="1"/>
</dbReference>
<proteinExistence type="predicted"/>
<dbReference type="SUPFAM" id="SSF57756">
    <property type="entry name" value="Retrovirus zinc finger-like domains"/>
    <property type="match status" value="1"/>
</dbReference>
<protein>
    <recommendedName>
        <fullName evidence="3">CCHC-type domain-containing protein</fullName>
    </recommendedName>
</protein>
<dbReference type="InterPro" id="IPR036875">
    <property type="entry name" value="Znf_CCHC_sf"/>
</dbReference>
<evidence type="ECO:0000256" key="1">
    <source>
        <dbReference type="PROSITE-ProRule" id="PRU00047"/>
    </source>
</evidence>
<dbReference type="GO" id="GO:0003676">
    <property type="term" value="F:nucleic acid binding"/>
    <property type="evidence" value="ECO:0007669"/>
    <property type="project" value="InterPro"/>
</dbReference>
<gene>
    <name evidence="4" type="ORF">ZIOFF_062698</name>
</gene>
<feature type="compositionally biased region" description="Basic and acidic residues" evidence="2">
    <location>
        <begin position="59"/>
        <end position="76"/>
    </location>
</feature>
<dbReference type="PANTHER" id="PTHR15503:SF45">
    <property type="entry name" value="RNA-DIRECTED DNA POLYMERASE HOMOLOG"/>
    <property type="match status" value="1"/>
</dbReference>
<feature type="domain" description="CCHC-type" evidence="3">
    <location>
        <begin position="257"/>
        <end position="273"/>
    </location>
</feature>
<dbReference type="GO" id="GO:0008270">
    <property type="term" value="F:zinc ion binding"/>
    <property type="evidence" value="ECO:0007669"/>
    <property type="project" value="UniProtKB-KW"/>
</dbReference>
<dbReference type="Pfam" id="PF00098">
    <property type="entry name" value="zf-CCHC"/>
    <property type="match status" value="1"/>
</dbReference>
<dbReference type="InterPro" id="IPR021109">
    <property type="entry name" value="Peptidase_aspartic_dom_sf"/>
</dbReference>
<dbReference type="EMBL" id="JACMSC010000017">
    <property type="protein sequence ID" value="KAG6479236.1"/>
    <property type="molecule type" value="Genomic_DNA"/>
</dbReference>
<dbReference type="PROSITE" id="PS00141">
    <property type="entry name" value="ASP_PROTEASE"/>
    <property type="match status" value="1"/>
</dbReference>
<dbReference type="InterPro" id="IPR001878">
    <property type="entry name" value="Znf_CCHC"/>
</dbReference>
<feature type="region of interest" description="Disordered" evidence="2">
    <location>
        <begin position="189"/>
        <end position="230"/>
    </location>
</feature>
<organism evidence="4 5">
    <name type="scientific">Zingiber officinale</name>
    <name type="common">Ginger</name>
    <name type="synonym">Amomum zingiber</name>
    <dbReference type="NCBI Taxonomy" id="94328"/>
    <lineage>
        <taxon>Eukaryota</taxon>
        <taxon>Viridiplantae</taxon>
        <taxon>Streptophyta</taxon>
        <taxon>Embryophyta</taxon>
        <taxon>Tracheophyta</taxon>
        <taxon>Spermatophyta</taxon>
        <taxon>Magnoliopsida</taxon>
        <taxon>Liliopsida</taxon>
        <taxon>Zingiberales</taxon>
        <taxon>Zingiberaceae</taxon>
        <taxon>Zingiber</taxon>
    </lineage>
</organism>
<dbReference type="PANTHER" id="PTHR15503">
    <property type="entry name" value="LDOC1 RELATED"/>
    <property type="match status" value="1"/>
</dbReference>
<dbReference type="Gene3D" id="2.40.70.10">
    <property type="entry name" value="Acid Proteases"/>
    <property type="match status" value="1"/>
</dbReference>
<dbReference type="Gene3D" id="4.10.60.10">
    <property type="entry name" value="Zinc finger, CCHC-type"/>
    <property type="match status" value="1"/>
</dbReference>
<evidence type="ECO:0000256" key="2">
    <source>
        <dbReference type="SAM" id="MobiDB-lite"/>
    </source>
</evidence>
<dbReference type="GO" id="GO:0006508">
    <property type="term" value="P:proteolysis"/>
    <property type="evidence" value="ECO:0007669"/>
    <property type="project" value="InterPro"/>
</dbReference>
<keyword evidence="5" id="KW-1185">Reference proteome</keyword>
<dbReference type="Pfam" id="PF08284">
    <property type="entry name" value="RVP_2"/>
    <property type="match status" value="1"/>
</dbReference>
<keyword evidence="1" id="KW-0863">Zinc-finger</keyword>
<dbReference type="AlphaFoldDB" id="A0A8J5F563"/>